<dbReference type="AlphaFoldDB" id="A0A8S9LUG2"/>
<reference evidence="1" key="1">
    <citation type="submission" date="2019-12" db="EMBL/GenBank/DDBJ databases">
        <title>Genome sequencing and annotation of Brassica cretica.</title>
        <authorList>
            <person name="Studholme D.J."/>
            <person name="Sarris P.F."/>
        </authorList>
    </citation>
    <scope>NUCLEOTIDE SEQUENCE</scope>
    <source>
        <strain evidence="1">PFS-102/07</strain>
        <tissue evidence="1">Leaf</tissue>
    </source>
</reference>
<gene>
    <name evidence="1" type="ORF">F2Q70_00010883</name>
</gene>
<sequence length="65" mass="7489">MKAEISMRYGGGEIGVRDGGRMKRKWRWWRGSGVRSSPSPAIRETETCESVLVYVSRFFSCRSEQ</sequence>
<proteinExistence type="predicted"/>
<protein>
    <submittedName>
        <fullName evidence="1">Uncharacterized protein</fullName>
    </submittedName>
</protein>
<organism evidence="1">
    <name type="scientific">Brassica cretica</name>
    <name type="common">Mustard</name>
    <dbReference type="NCBI Taxonomy" id="69181"/>
    <lineage>
        <taxon>Eukaryota</taxon>
        <taxon>Viridiplantae</taxon>
        <taxon>Streptophyta</taxon>
        <taxon>Embryophyta</taxon>
        <taxon>Tracheophyta</taxon>
        <taxon>Spermatophyta</taxon>
        <taxon>Magnoliopsida</taxon>
        <taxon>eudicotyledons</taxon>
        <taxon>Gunneridae</taxon>
        <taxon>Pentapetalae</taxon>
        <taxon>rosids</taxon>
        <taxon>malvids</taxon>
        <taxon>Brassicales</taxon>
        <taxon>Brassicaceae</taxon>
        <taxon>Brassiceae</taxon>
        <taxon>Brassica</taxon>
    </lineage>
</organism>
<dbReference type="EMBL" id="QGKY02000089">
    <property type="protein sequence ID" value="KAF2611374.1"/>
    <property type="molecule type" value="Genomic_DNA"/>
</dbReference>
<comment type="caution">
    <text evidence="1">The sequence shown here is derived from an EMBL/GenBank/DDBJ whole genome shotgun (WGS) entry which is preliminary data.</text>
</comment>
<evidence type="ECO:0000313" key="1">
    <source>
        <dbReference type="EMBL" id="KAF2611374.1"/>
    </source>
</evidence>
<name>A0A8S9LUG2_BRACR</name>
<accession>A0A8S9LUG2</accession>